<feature type="chain" id="PRO_5012415873" description="VWFC domain-containing protein" evidence="1">
    <location>
        <begin position="22"/>
        <end position="126"/>
    </location>
</feature>
<evidence type="ECO:0008006" key="4">
    <source>
        <dbReference type="Google" id="ProtNLM"/>
    </source>
</evidence>
<proteinExistence type="predicted"/>
<keyword evidence="1" id="KW-0732">Signal</keyword>
<evidence type="ECO:0000313" key="3">
    <source>
        <dbReference type="Proteomes" id="UP000192578"/>
    </source>
</evidence>
<protein>
    <recommendedName>
        <fullName evidence="4">VWFC domain-containing protein</fullName>
    </recommendedName>
</protein>
<dbReference type="Proteomes" id="UP000192578">
    <property type="component" value="Unassembled WGS sequence"/>
</dbReference>
<sequence>MDNTHASLFVVLLLMFSAVIGRPFLVDETRDPDKPSLDSLKDGDACSGTGRMANNDNSCTPWCVCRLGRVACAHVFCQKEELPAQCSSIHVNGRCCSAVACSHPNGTVSATYHLPFTLIPPDLFAT</sequence>
<gene>
    <name evidence="2" type="ORF">BV898_04829</name>
</gene>
<dbReference type="EMBL" id="MTYJ01000025">
    <property type="protein sequence ID" value="OQV21065.1"/>
    <property type="molecule type" value="Genomic_DNA"/>
</dbReference>
<accession>A0A1W0X0T7</accession>
<evidence type="ECO:0000256" key="1">
    <source>
        <dbReference type="SAM" id="SignalP"/>
    </source>
</evidence>
<evidence type="ECO:0000313" key="2">
    <source>
        <dbReference type="EMBL" id="OQV21065.1"/>
    </source>
</evidence>
<reference evidence="3" key="1">
    <citation type="submission" date="2017-01" db="EMBL/GenBank/DDBJ databases">
        <title>Comparative genomics of anhydrobiosis in the tardigrade Hypsibius dujardini.</title>
        <authorList>
            <person name="Yoshida Y."/>
            <person name="Koutsovoulos G."/>
            <person name="Laetsch D."/>
            <person name="Stevens L."/>
            <person name="Kumar S."/>
            <person name="Horikawa D."/>
            <person name="Ishino K."/>
            <person name="Komine S."/>
            <person name="Tomita M."/>
            <person name="Blaxter M."/>
            <person name="Arakawa K."/>
        </authorList>
    </citation>
    <scope>NUCLEOTIDE SEQUENCE [LARGE SCALE GENOMIC DNA]</scope>
    <source>
        <strain evidence="3">Z151</strain>
    </source>
</reference>
<name>A0A1W0X0T7_HYPEX</name>
<keyword evidence="3" id="KW-1185">Reference proteome</keyword>
<comment type="caution">
    <text evidence="2">The sequence shown here is derived from an EMBL/GenBank/DDBJ whole genome shotgun (WGS) entry which is preliminary data.</text>
</comment>
<feature type="signal peptide" evidence="1">
    <location>
        <begin position="1"/>
        <end position="21"/>
    </location>
</feature>
<organism evidence="2 3">
    <name type="scientific">Hypsibius exemplaris</name>
    <name type="common">Freshwater tardigrade</name>
    <dbReference type="NCBI Taxonomy" id="2072580"/>
    <lineage>
        <taxon>Eukaryota</taxon>
        <taxon>Metazoa</taxon>
        <taxon>Ecdysozoa</taxon>
        <taxon>Tardigrada</taxon>
        <taxon>Eutardigrada</taxon>
        <taxon>Parachela</taxon>
        <taxon>Hypsibioidea</taxon>
        <taxon>Hypsibiidae</taxon>
        <taxon>Hypsibius</taxon>
    </lineage>
</organism>
<dbReference type="AlphaFoldDB" id="A0A1W0X0T7"/>